<protein>
    <submittedName>
        <fullName evidence="2">Uncharacterized protein</fullName>
    </submittedName>
</protein>
<organism evidence="2 3">
    <name type="scientific">Crossiella equi</name>
    <dbReference type="NCBI Taxonomy" id="130796"/>
    <lineage>
        <taxon>Bacteria</taxon>
        <taxon>Bacillati</taxon>
        <taxon>Actinomycetota</taxon>
        <taxon>Actinomycetes</taxon>
        <taxon>Pseudonocardiales</taxon>
        <taxon>Pseudonocardiaceae</taxon>
        <taxon>Crossiella</taxon>
    </lineage>
</organism>
<accession>A0ABS5A8N3</accession>
<gene>
    <name evidence="2" type="ORF">JOF53_001818</name>
</gene>
<dbReference type="Proteomes" id="UP001519363">
    <property type="component" value="Unassembled WGS sequence"/>
</dbReference>
<sequence length="64" mass="7097">MTLRRSRPATPPAFCLAHHPTTPTTRQVPCLRLDLGPGRKVLEEAVTRLVDADIHYDMPADPHG</sequence>
<evidence type="ECO:0000256" key="1">
    <source>
        <dbReference type="SAM" id="MobiDB-lite"/>
    </source>
</evidence>
<reference evidence="2 3" key="1">
    <citation type="submission" date="2021-03" db="EMBL/GenBank/DDBJ databases">
        <title>Sequencing the genomes of 1000 actinobacteria strains.</title>
        <authorList>
            <person name="Klenk H.-P."/>
        </authorList>
    </citation>
    <scope>NUCLEOTIDE SEQUENCE [LARGE SCALE GENOMIC DNA]</scope>
    <source>
        <strain evidence="2 3">DSM 44580</strain>
    </source>
</reference>
<dbReference type="RefSeq" id="WP_209706622.1">
    <property type="nucleotide sequence ID" value="NZ_JAGIOO010000001.1"/>
</dbReference>
<keyword evidence="3" id="KW-1185">Reference proteome</keyword>
<evidence type="ECO:0000313" key="2">
    <source>
        <dbReference type="EMBL" id="MBP2472946.1"/>
    </source>
</evidence>
<dbReference type="EMBL" id="JAGIOO010000001">
    <property type="protein sequence ID" value="MBP2472946.1"/>
    <property type="molecule type" value="Genomic_DNA"/>
</dbReference>
<name>A0ABS5A8N3_9PSEU</name>
<evidence type="ECO:0000313" key="3">
    <source>
        <dbReference type="Proteomes" id="UP001519363"/>
    </source>
</evidence>
<proteinExistence type="predicted"/>
<feature type="region of interest" description="Disordered" evidence="1">
    <location>
        <begin position="1"/>
        <end position="21"/>
    </location>
</feature>
<comment type="caution">
    <text evidence="2">The sequence shown here is derived from an EMBL/GenBank/DDBJ whole genome shotgun (WGS) entry which is preliminary data.</text>
</comment>